<keyword evidence="4" id="KW-1185">Reference proteome</keyword>
<dbReference type="OrthoDB" id="2065409at2"/>
<feature type="domain" description="HTH IS408-type" evidence="1">
    <location>
        <begin position="11"/>
        <end position="88"/>
    </location>
</feature>
<dbReference type="PANTHER" id="PTHR35004:SF8">
    <property type="entry name" value="TRANSPOSASE RV3428C-RELATED"/>
    <property type="match status" value="1"/>
</dbReference>
<reference evidence="3 5" key="1">
    <citation type="submission" date="2019-07" db="EMBL/GenBank/DDBJ databases">
        <title>Genomes of sea-ice associated Colwellia species.</title>
        <authorList>
            <person name="Bowman J.P."/>
        </authorList>
    </citation>
    <scope>NUCLEOTIDE SEQUENCE [LARGE SCALE GENOMIC DNA]</scope>
    <source>
        <strain evidence="2 4">ACAM 607</strain>
        <strain evidence="3 5">IC036</strain>
    </source>
</reference>
<organism evidence="3 5">
    <name type="scientific">Colwellia hornerae</name>
    <dbReference type="NCBI Taxonomy" id="89402"/>
    <lineage>
        <taxon>Bacteria</taxon>
        <taxon>Pseudomonadati</taxon>
        <taxon>Pseudomonadota</taxon>
        <taxon>Gammaproteobacteria</taxon>
        <taxon>Alteromonadales</taxon>
        <taxon>Colwelliaceae</taxon>
        <taxon>Colwellia</taxon>
    </lineage>
</organism>
<dbReference type="Proteomes" id="UP000321917">
    <property type="component" value="Unassembled WGS sequence"/>
</dbReference>
<sequence>MHCNKTPIKKVTELLRLKFEVHLSHRKIAKNLEIGVATVSDVLNRFSKGGVGWSPLITESQLEEYLYPNRLKATVKLAPDMGGIHQQLKRQGMTKKALWQKYREEYQEQAYGFTQFCERYNRWLVKQKPSIRQSHQAGDVLLVSYVSPDFAIVNPDTGELREVIILVASLGASNYTYSEAIESNDIESGIMAIANALTFFGGTPSRTLVYQQASFGRNTPSFNKNYLAIANFYCMSSEHLKLRSGQTKRNIDISLRVVTRWILSKIRSVDFYTLESLNTTLSQLSKKLNQRVVKSLPESRSSLFELLDQPVLEPLPDSSYLYIDYRTLKAGINHHVCYKKHYYSIPVQYHGAQLDIQATASSVKIHHCGRLITQHSRKHKENGFSTIDEHMPTDKEKYKWSPKSILRSSKKIGSSTSMVIDEILRSTRHPEQSYLTCFGINNLAKQHSCELLELACKKAHYLDRINRKVIEQLIKTELSLEKH</sequence>
<dbReference type="Proteomes" id="UP000321525">
    <property type="component" value="Unassembled WGS sequence"/>
</dbReference>
<dbReference type="InterPro" id="IPR054353">
    <property type="entry name" value="IstA-like_C"/>
</dbReference>
<evidence type="ECO:0000259" key="1">
    <source>
        <dbReference type="PROSITE" id="PS50532"/>
    </source>
</evidence>
<gene>
    <name evidence="2" type="ORF">ESZ26_05825</name>
    <name evidence="3" type="ORF">ESZ27_08215</name>
</gene>
<dbReference type="NCBIfam" id="NF033546">
    <property type="entry name" value="transpos_IS21"/>
    <property type="match status" value="1"/>
</dbReference>
<accession>A0A5C6QGD7</accession>
<dbReference type="EMBL" id="VOLQ01000012">
    <property type="protein sequence ID" value="TWX67697.1"/>
    <property type="molecule type" value="Genomic_DNA"/>
</dbReference>
<dbReference type="RefSeq" id="WP_146798810.1">
    <property type="nucleotide sequence ID" value="NZ_VOLP01000007.1"/>
</dbReference>
<dbReference type="InterPro" id="IPR017895">
    <property type="entry name" value="HTH_IS408/IS1162_type"/>
</dbReference>
<evidence type="ECO:0000313" key="5">
    <source>
        <dbReference type="Proteomes" id="UP000321917"/>
    </source>
</evidence>
<dbReference type="PROSITE" id="PS50532">
    <property type="entry name" value="HTH_IS408"/>
    <property type="match status" value="1"/>
</dbReference>
<dbReference type="Pfam" id="PF22483">
    <property type="entry name" value="Mu-transpos_C_2"/>
    <property type="match status" value="1"/>
</dbReference>
<comment type="caution">
    <text evidence="3">The sequence shown here is derived from an EMBL/GenBank/DDBJ whole genome shotgun (WGS) entry which is preliminary data.</text>
</comment>
<evidence type="ECO:0000313" key="2">
    <source>
        <dbReference type="EMBL" id="TWX61256.1"/>
    </source>
</evidence>
<name>A0A5C6QGD7_9GAMM</name>
<dbReference type="EMBL" id="VOLR01000006">
    <property type="protein sequence ID" value="TWX61256.1"/>
    <property type="molecule type" value="Genomic_DNA"/>
</dbReference>
<dbReference type="PANTHER" id="PTHR35004">
    <property type="entry name" value="TRANSPOSASE RV3428C-RELATED"/>
    <property type="match status" value="1"/>
</dbReference>
<evidence type="ECO:0000313" key="4">
    <source>
        <dbReference type="Proteomes" id="UP000321525"/>
    </source>
</evidence>
<protein>
    <submittedName>
        <fullName evidence="3">IS21 family transposase</fullName>
    </submittedName>
</protein>
<proteinExistence type="predicted"/>
<evidence type="ECO:0000313" key="3">
    <source>
        <dbReference type="EMBL" id="TWX67697.1"/>
    </source>
</evidence>
<dbReference type="AlphaFoldDB" id="A0A5C6QGD7"/>